<evidence type="ECO:0008006" key="5">
    <source>
        <dbReference type="Google" id="ProtNLM"/>
    </source>
</evidence>
<dbReference type="Pfam" id="PF01063">
    <property type="entry name" value="Aminotran_4"/>
    <property type="match status" value="1"/>
</dbReference>
<sequence length="306" mass="33927">MTEAIAYLNGNFIPQSEAKLPVYDAGIVMGATVTEMIRTFGHKPFKLEEHIARLYRSMRYARFEVELTQEEMLAATLKVIERNAGLLPKSKELGIVLFVTAGTFSVYAGSAGGGEKMVPTVCIHTFPLPLFLWAKQFETGLHAVTPSNRHIPPQCIDPKMKYRSRLHFWLAEQEAKNVDPNAATLLLDLDGNVTEFSGGNILIVKDGTIISPTTRNILPGISRQTVIELASELQIPFSEEDFQVYDVCNADEAFESTTPFCLLPVTKINNILIGNGKPGAICFRLLDRWGEKVGVDILGQIQDDQK</sequence>
<evidence type="ECO:0000256" key="1">
    <source>
        <dbReference type="ARBA" id="ARBA00001933"/>
    </source>
</evidence>
<comment type="cofactor">
    <cofactor evidence="1">
        <name>pyridoxal 5'-phosphate</name>
        <dbReference type="ChEBI" id="CHEBI:597326"/>
    </cofactor>
</comment>
<keyword evidence="3" id="KW-0663">Pyridoxal phosphate</keyword>
<dbReference type="InterPro" id="IPR050571">
    <property type="entry name" value="Class-IV_PLP-Dep_Aminotrnsfr"/>
</dbReference>
<comment type="similarity">
    <text evidence="2">Belongs to the class-IV pyridoxal-phosphate-dependent aminotransferase family.</text>
</comment>
<evidence type="ECO:0000313" key="4">
    <source>
        <dbReference type="EMBL" id="KKL27056.1"/>
    </source>
</evidence>
<dbReference type="AlphaFoldDB" id="A0A0F9EAZ9"/>
<dbReference type="InterPro" id="IPR001544">
    <property type="entry name" value="Aminotrans_IV"/>
</dbReference>
<dbReference type="Gene3D" id="3.30.470.10">
    <property type="match status" value="1"/>
</dbReference>
<reference evidence="4" key="1">
    <citation type="journal article" date="2015" name="Nature">
        <title>Complex archaea that bridge the gap between prokaryotes and eukaryotes.</title>
        <authorList>
            <person name="Spang A."/>
            <person name="Saw J.H."/>
            <person name="Jorgensen S.L."/>
            <person name="Zaremba-Niedzwiedzka K."/>
            <person name="Martijn J."/>
            <person name="Lind A.E."/>
            <person name="van Eijk R."/>
            <person name="Schleper C."/>
            <person name="Guy L."/>
            <person name="Ettema T.J."/>
        </authorList>
    </citation>
    <scope>NUCLEOTIDE SEQUENCE</scope>
</reference>
<dbReference type="PANTHER" id="PTHR42743">
    <property type="entry name" value="AMINO-ACID AMINOTRANSFERASE"/>
    <property type="match status" value="1"/>
</dbReference>
<evidence type="ECO:0000256" key="2">
    <source>
        <dbReference type="ARBA" id="ARBA00009320"/>
    </source>
</evidence>
<proteinExistence type="inferred from homology"/>
<dbReference type="InterPro" id="IPR043131">
    <property type="entry name" value="BCAT-like_N"/>
</dbReference>
<accession>A0A0F9EAZ9</accession>
<comment type="caution">
    <text evidence="4">The sequence shown here is derived from an EMBL/GenBank/DDBJ whole genome shotgun (WGS) entry which is preliminary data.</text>
</comment>
<dbReference type="GO" id="GO:0003824">
    <property type="term" value="F:catalytic activity"/>
    <property type="evidence" value="ECO:0007669"/>
    <property type="project" value="InterPro"/>
</dbReference>
<dbReference type="Gene3D" id="3.20.10.10">
    <property type="entry name" value="D-amino Acid Aminotransferase, subunit A, domain 2"/>
    <property type="match status" value="1"/>
</dbReference>
<dbReference type="InterPro" id="IPR043132">
    <property type="entry name" value="BCAT-like_C"/>
</dbReference>
<protein>
    <recommendedName>
        <fullName evidence="5">Branched-chain amino acid aminotransferase</fullName>
    </recommendedName>
</protein>
<dbReference type="InterPro" id="IPR036038">
    <property type="entry name" value="Aminotransferase-like"/>
</dbReference>
<dbReference type="PANTHER" id="PTHR42743:SF11">
    <property type="entry name" value="AMINODEOXYCHORISMATE LYASE"/>
    <property type="match status" value="1"/>
</dbReference>
<gene>
    <name evidence="4" type="ORF">LCGC14_2388990</name>
</gene>
<dbReference type="FunFam" id="3.20.10.10:FF:000002">
    <property type="entry name" value="D-alanine aminotransferase"/>
    <property type="match status" value="1"/>
</dbReference>
<dbReference type="EMBL" id="LAZR01035613">
    <property type="protein sequence ID" value="KKL27056.1"/>
    <property type="molecule type" value="Genomic_DNA"/>
</dbReference>
<dbReference type="GO" id="GO:0046394">
    <property type="term" value="P:carboxylic acid biosynthetic process"/>
    <property type="evidence" value="ECO:0007669"/>
    <property type="project" value="UniProtKB-ARBA"/>
</dbReference>
<name>A0A0F9EAZ9_9ZZZZ</name>
<dbReference type="SUPFAM" id="SSF56752">
    <property type="entry name" value="D-aminoacid aminotransferase-like PLP-dependent enzymes"/>
    <property type="match status" value="1"/>
</dbReference>
<organism evidence="4">
    <name type="scientific">marine sediment metagenome</name>
    <dbReference type="NCBI Taxonomy" id="412755"/>
    <lineage>
        <taxon>unclassified sequences</taxon>
        <taxon>metagenomes</taxon>
        <taxon>ecological metagenomes</taxon>
    </lineage>
</organism>
<evidence type="ECO:0000256" key="3">
    <source>
        <dbReference type="ARBA" id="ARBA00022898"/>
    </source>
</evidence>
<dbReference type="GO" id="GO:0008652">
    <property type="term" value="P:amino acid biosynthetic process"/>
    <property type="evidence" value="ECO:0007669"/>
    <property type="project" value="UniProtKB-ARBA"/>
</dbReference>